<dbReference type="AlphaFoldDB" id="A0AAJ2H3F3"/>
<evidence type="ECO:0000259" key="1">
    <source>
        <dbReference type="Pfam" id="PF01575"/>
    </source>
</evidence>
<proteinExistence type="predicted"/>
<evidence type="ECO:0000313" key="2">
    <source>
        <dbReference type="EMBL" id="MDR9778645.1"/>
    </source>
</evidence>
<dbReference type="EMBL" id="JAVLSF010001042">
    <property type="protein sequence ID" value="MDR9778645.1"/>
    <property type="molecule type" value="Genomic_DNA"/>
</dbReference>
<dbReference type="InterPro" id="IPR002539">
    <property type="entry name" value="MaoC-like_dom"/>
</dbReference>
<dbReference type="Pfam" id="PF01575">
    <property type="entry name" value="MaoC_dehydratas"/>
    <property type="match status" value="1"/>
</dbReference>
<organism evidence="2 3">
    <name type="scientific">Rhizobium hidalgonense</name>
    <dbReference type="NCBI Taxonomy" id="1538159"/>
    <lineage>
        <taxon>Bacteria</taxon>
        <taxon>Pseudomonadati</taxon>
        <taxon>Pseudomonadota</taxon>
        <taxon>Alphaproteobacteria</taxon>
        <taxon>Hyphomicrobiales</taxon>
        <taxon>Rhizobiaceae</taxon>
        <taxon>Rhizobium/Agrobacterium group</taxon>
        <taxon>Rhizobium</taxon>
    </lineage>
</organism>
<dbReference type="InterPro" id="IPR029069">
    <property type="entry name" value="HotDog_dom_sf"/>
</dbReference>
<feature type="domain" description="MaoC-like" evidence="1">
    <location>
        <begin position="3"/>
        <end position="64"/>
    </location>
</feature>
<protein>
    <submittedName>
        <fullName evidence="2">MaoC/PaaZ C-terminal domain-containing protein</fullName>
    </submittedName>
</protein>
<evidence type="ECO:0000313" key="3">
    <source>
        <dbReference type="Proteomes" id="UP001268610"/>
    </source>
</evidence>
<comment type="caution">
    <text evidence="2">The sequence shown here is derived from an EMBL/GenBank/DDBJ whole genome shotgun (WGS) entry which is preliminary data.</text>
</comment>
<sequence>MEFFLLTGDFNPIHTVPWLAKRTRCAGCIMHGYGAFAKIYAAIENQGVIISEIETRFIKPIPLPTPQLHMQIGTDASGQLFRLVDHQGQTYQSGRYQLQAHAA</sequence>
<reference evidence="2" key="1">
    <citation type="submission" date="2023-04" db="EMBL/GenBank/DDBJ databases">
        <title>Genomic characterization of faba bean (Vicia faba) microsymbionts in Mexican soils.</title>
        <authorList>
            <person name="Rivera Orduna F.N."/>
            <person name="Guevara-Luna J."/>
            <person name="Yan J."/>
            <person name="Arroyo-Herrera I."/>
            <person name="Li Y."/>
            <person name="Vasquez-Murrieta M.S."/>
            <person name="Wang E.T."/>
        </authorList>
    </citation>
    <scope>NUCLEOTIDE SEQUENCE</scope>
    <source>
        <strain evidence="2">CH26</strain>
    </source>
</reference>
<dbReference type="SUPFAM" id="SSF54637">
    <property type="entry name" value="Thioesterase/thiol ester dehydrase-isomerase"/>
    <property type="match status" value="1"/>
</dbReference>
<name>A0AAJ2H3F3_9HYPH</name>
<dbReference type="Proteomes" id="UP001268610">
    <property type="component" value="Unassembled WGS sequence"/>
</dbReference>
<dbReference type="PANTHER" id="PTHR43841:SF1">
    <property type="entry name" value="3-HYDROXYACYL-THIOESTER DEHYDRATASE X"/>
    <property type="match status" value="1"/>
</dbReference>
<gene>
    <name evidence="2" type="ORF">RJJ65_39565</name>
</gene>
<dbReference type="Gene3D" id="3.10.129.10">
    <property type="entry name" value="Hotdog Thioesterase"/>
    <property type="match status" value="1"/>
</dbReference>
<accession>A0AAJ2H3F3</accession>
<dbReference type="RefSeq" id="WP_310866662.1">
    <property type="nucleotide sequence ID" value="NZ_JAVLSF010001042.1"/>
</dbReference>
<dbReference type="PANTHER" id="PTHR43841">
    <property type="entry name" value="3-HYDROXYACYL-THIOESTER DEHYDRATASE HTDX-RELATED"/>
    <property type="match status" value="1"/>
</dbReference>
<feature type="non-terminal residue" evidence="2">
    <location>
        <position position="1"/>
    </location>
</feature>